<dbReference type="GO" id="GO:0045087">
    <property type="term" value="P:innate immune response"/>
    <property type="evidence" value="ECO:0007669"/>
    <property type="project" value="TreeGrafter"/>
</dbReference>
<dbReference type="Pfam" id="PF23673">
    <property type="entry name" value="DUF7154"/>
    <property type="match status" value="1"/>
</dbReference>
<evidence type="ECO:0000259" key="2">
    <source>
        <dbReference type="Pfam" id="PF23673"/>
    </source>
</evidence>
<protein>
    <recommendedName>
        <fullName evidence="2">DUF7154 domain-containing protein</fullName>
    </recommendedName>
</protein>
<sequence length="327" mass="37051">MRALQLVLFLSFLPFLKACNTQKDDCTPNDNTTYMLAYSNDIDPVQVRAVFFALQDSAPRFVKMARIRFDVQQPEEIEYLDNLDELISSVNNLLPDPSLSYSSTSEGSDVISVLEKFLDNTQYPICGSRVNFLVKRLPTEVDVESIVAKLRKFRVEVYFSIAANVYGGNTLDSLNEIAFRTNGLSQIFVNDVLYRGLFASRYFTTDALIYAASFNVSGEGTIELPPMIVKNEGAHEFILSYKDDPLSDAFQSATLTCTNTITNNTVTVIYDPIETVNFCIGDEYFDKGNYTMKLEYKYANQDVERLFIQCSTTVTTESPDYWVPYND</sequence>
<dbReference type="STRING" id="1611254.A0A2G5SHM0"/>
<evidence type="ECO:0000313" key="4">
    <source>
        <dbReference type="Proteomes" id="UP000230233"/>
    </source>
</evidence>
<dbReference type="PANTHER" id="PTHR23062:SF3">
    <property type="entry name" value="ANF_RECEPTOR DOMAIN-CONTAINING PROTEIN-RELATED"/>
    <property type="match status" value="1"/>
</dbReference>
<comment type="caution">
    <text evidence="3">The sequence shown here is derived from an EMBL/GenBank/DDBJ whole genome shotgun (WGS) entry which is preliminary data.</text>
</comment>
<dbReference type="OrthoDB" id="5806460at2759"/>
<keyword evidence="4" id="KW-1185">Reference proteome</keyword>
<organism evidence="3 4">
    <name type="scientific">Caenorhabditis nigoni</name>
    <dbReference type="NCBI Taxonomy" id="1611254"/>
    <lineage>
        <taxon>Eukaryota</taxon>
        <taxon>Metazoa</taxon>
        <taxon>Ecdysozoa</taxon>
        <taxon>Nematoda</taxon>
        <taxon>Chromadorea</taxon>
        <taxon>Rhabditida</taxon>
        <taxon>Rhabditina</taxon>
        <taxon>Rhabditomorpha</taxon>
        <taxon>Rhabditoidea</taxon>
        <taxon>Rhabditidae</taxon>
        <taxon>Peloderinae</taxon>
        <taxon>Caenorhabditis</taxon>
    </lineage>
</organism>
<dbReference type="PANTHER" id="PTHR23062">
    <property type="entry name" value="HYPOTHETICAL PROTEIN C.ELEGANS"/>
    <property type="match status" value="1"/>
</dbReference>
<keyword evidence="1" id="KW-0732">Signal</keyword>
<evidence type="ECO:0000313" key="3">
    <source>
        <dbReference type="EMBL" id="PIC14371.1"/>
    </source>
</evidence>
<dbReference type="EMBL" id="PDUG01000008">
    <property type="protein sequence ID" value="PIC14371.1"/>
    <property type="molecule type" value="Genomic_DNA"/>
</dbReference>
<feature type="signal peptide" evidence="1">
    <location>
        <begin position="1"/>
        <end position="18"/>
    </location>
</feature>
<feature type="domain" description="DUF7154" evidence="2">
    <location>
        <begin position="213"/>
        <end position="311"/>
    </location>
</feature>
<feature type="chain" id="PRO_5013667168" description="DUF7154 domain-containing protein" evidence="1">
    <location>
        <begin position="19"/>
        <end position="327"/>
    </location>
</feature>
<accession>A0A2G5SHM0</accession>
<reference evidence="4" key="1">
    <citation type="submission" date="2017-10" db="EMBL/GenBank/DDBJ databases">
        <title>Rapid genome shrinkage in a self-fertile nematode reveals novel sperm competition proteins.</title>
        <authorList>
            <person name="Yin D."/>
            <person name="Schwarz E.M."/>
            <person name="Thomas C.G."/>
            <person name="Felde R.L."/>
            <person name="Korf I.F."/>
            <person name="Cutter A.D."/>
            <person name="Schartner C.M."/>
            <person name="Ralston E.J."/>
            <person name="Meyer B.J."/>
            <person name="Haag E.S."/>
        </authorList>
    </citation>
    <scope>NUCLEOTIDE SEQUENCE [LARGE SCALE GENOMIC DNA]</scope>
    <source>
        <strain evidence="4">JU1422</strain>
    </source>
</reference>
<dbReference type="Proteomes" id="UP000230233">
    <property type="component" value="Unassembled WGS sequence"/>
</dbReference>
<proteinExistence type="predicted"/>
<evidence type="ECO:0000256" key="1">
    <source>
        <dbReference type="SAM" id="SignalP"/>
    </source>
</evidence>
<dbReference type="InterPro" id="IPR055578">
    <property type="entry name" value="DUF7154"/>
</dbReference>
<dbReference type="AlphaFoldDB" id="A0A2G5SHM0"/>
<name>A0A2G5SHM0_9PELO</name>
<gene>
    <name evidence="3" type="ORF">B9Z55_027297</name>
</gene>